<accession>A0A9E1BAL4</accession>
<dbReference type="EMBL" id="JAHAKR010000537">
    <property type="protein sequence ID" value="MBS5831002.1"/>
    <property type="molecule type" value="Genomic_DNA"/>
</dbReference>
<dbReference type="InterPro" id="IPR012334">
    <property type="entry name" value="Pectin_lyas_fold"/>
</dbReference>
<dbReference type="SUPFAM" id="SSF51126">
    <property type="entry name" value="Pectin lyase-like"/>
    <property type="match status" value="1"/>
</dbReference>
<reference evidence="1" key="1">
    <citation type="submission" date="2021-02" db="EMBL/GenBank/DDBJ databases">
        <title>Infant gut strain persistence is associated with maternal origin, phylogeny, and functional potential including surface adhesion and iron acquisition.</title>
        <authorList>
            <person name="Lou Y.C."/>
        </authorList>
    </citation>
    <scope>NUCLEOTIDE SEQUENCE</scope>
    <source>
        <strain evidence="1">L3_101_000G1_dasL3_101_000G1_concoct_7_sub</strain>
    </source>
</reference>
<dbReference type="NCBIfam" id="TIGR01731">
    <property type="entry name" value="fil_hemag_20aa"/>
    <property type="match status" value="3"/>
</dbReference>
<proteinExistence type="predicted"/>
<comment type="caution">
    <text evidence="1">The sequence shown here is derived from an EMBL/GenBank/DDBJ whole genome shotgun (WGS) entry which is preliminary data.</text>
</comment>
<dbReference type="InterPro" id="IPR011050">
    <property type="entry name" value="Pectin_lyase_fold/virulence"/>
</dbReference>
<organism evidence="1 2">
    <name type="scientific">Campylobacter concisus</name>
    <dbReference type="NCBI Taxonomy" id="199"/>
    <lineage>
        <taxon>Bacteria</taxon>
        <taxon>Pseudomonadati</taxon>
        <taxon>Campylobacterota</taxon>
        <taxon>Epsilonproteobacteria</taxon>
        <taxon>Campylobacterales</taxon>
        <taxon>Campylobacteraceae</taxon>
        <taxon>Campylobacter</taxon>
    </lineage>
</organism>
<gene>
    <name evidence="1" type="ORF">KIC69_09290</name>
</gene>
<sequence length="482" mass="53158">DVKAKNQENSFSLDSSALGGMYANKIKLVGTSNGVGVNNNGLVIANNNIEISLDGDIVNAGAIASNKDTSIKAKTITNKDEALIAAKESLNIKADTLVNTSSQIYAKDINVEAKKLVNNSSSQARVEKSSFAKNLALKQSGENRFKLEEVNLKEIKAKIEAKFKKLGKELSEDELNAEILKEAISKDSTLYALNLHKDSYLYGTSQKIFHNLRLDIDKNEVVLDTSKAKDREVLKRIYYSINKEILNEEDKVNFIPGSIVASNDINLKTDEVLNDKSFIYAGNDLVLDSKDITNVALNLRRDGRSFNEFKWKQQEWKGKMGKVTGKKKWVTKGGKSTNFNFSYTDVGLPAVFAAGNNIVGSAQDFSSYALNDDIKLANVDLDKFSEPIFNSPIIKNLNRRVKNQGYYYSLDSINSAYIANILDGLYEARNESISKFKKEAKDKNVKASALVMANNIDLDAKGNISLAGSVVADNVNLNSQNL</sequence>
<dbReference type="InterPro" id="IPR010069">
    <property type="entry name" value="CdiA_FHA1_rpt"/>
</dbReference>
<dbReference type="Pfam" id="PF05594">
    <property type="entry name" value="Fil_haemagg"/>
    <property type="match status" value="3"/>
</dbReference>
<protein>
    <submittedName>
        <fullName evidence="1">Uncharacterized protein</fullName>
    </submittedName>
</protein>
<dbReference type="InterPro" id="IPR008619">
    <property type="entry name" value="Filamentous_hemagglutn_rpt"/>
</dbReference>
<feature type="non-terminal residue" evidence="1">
    <location>
        <position position="1"/>
    </location>
</feature>
<name>A0A9E1BAL4_9BACT</name>
<dbReference type="Gene3D" id="2.160.20.10">
    <property type="entry name" value="Single-stranded right-handed beta-helix, Pectin lyase-like"/>
    <property type="match status" value="1"/>
</dbReference>
<evidence type="ECO:0000313" key="2">
    <source>
        <dbReference type="Proteomes" id="UP000824019"/>
    </source>
</evidence>
<feature type="non-terminal residue" evidence="1">
    <location>
        <position position="482"/>
    </location>
</feature>
<dbReference type="Proteomes" id="UP000824019">
    <property type="component" value="Unassembled WGS sequence"/>
</dbReference>
<evidence type="ECO:0000313" key="1">
    <source>
        <dbReference type="EMBL" id="MBS5831002.1"/>
    </source>
</evidence>
<dbReference type="AlphaFoldDB" id="A0A9E1BAL4"/>